<dbReference type="CDD" id="cd00130">
    <property type="entry name" value="PAS"/>
    <property type="match status" value="2"/>
</dbReference>
<keyword evidence="4" id="KW-0807">Transducer</keyword>
<dbReference type="Gene3D" id="3.30.450.20">
    <property type="entry name" value="PAS domain"/>
    <property type="match status" value="2"/>
</dbReference>
<feature type="domain" description="PAS" evidence="6">
    <location>
        <begin position="144"/>
        <end position="174"/>
    </location>
</feature>
<gene>
    <name evidence="9" type="primary">mcpA</name>
    <name evidence="9" type="ORF">GCM10011335_44920</name>
</gene>
<keyword evidence="2" id="KW-0145">Chemotaxis</keyword>
<dbReference type="PROSITE" id="PS50112">
    <property type="entry name" value="PAS"/>
    <property type="match status" value="2"/>
</dbReference>
<dbReference type="AlphaFoldDB" id="A0A917DFX7"/>
<sequence>MLGFGASDSARTLAAMGRSLAVIEFDLSGRILTANQNFCRAMGYALSEIVGQHHSLFVAPDMVQSAAYKAFWAQLGRGEFVAEEFVRIAKDGRQVWLQASYNPVTTAGGKVYKVVKIATDITAAKLKAAENAGKMDAIARAQGVIEFTLDGQILTANPNFLKVVGYSLDEVVGKHHRLFVDPAFAASPDYAEFWAKLRRGEFVAEEFRRIGKGGKAVHIQASYNPIFDSNGAVTKVVKFAVDVSARVNAVNELGAGLGRLAEGDLTRAIDKAFLPALEPLRVSYNISVDRLGDTLRAVAGVANGIHAGADQIRLAADDLSSRTEQQAAAIEETAAALAEITTAVKTSSQRADEVGRLVNRAKAGAERSGQVVTRAIDSMAAIEKSSEEVGKIIGVIDEIAFQTNLLALNAGVEAARAGEAGRGFAVVAQEVRGLAQRSAEAAKEIKSLISTSSKQVADGVELVGETGRALQVIVAEVDEIDGHVNSIVASARSQATGLNEINIAVGTLNQGTQQNAAMVEESTAASNELAAEVVELNLQLGKFRTDRAPAAHQRQAGRSGSPVHDLESRVVAAFPRAVKG</sequence>
<comment type="similarity">
    <text evidence="3">Belongs to the methyl-accepting chemotaxis (MCP) protein family.</text>
</comment>
<dbReference type="Pfam" id="PF00015">
    <property type="entry name" value="MCPsignal"/>
    <property type="match status" value="1"/>
</dbReference>
<evidence type="ECO:0000259" key="6">
    <source>
        <dbReference type="PROSITE" id="PS50112"/>
    </source>
</evidence>
<keyword evidence="10" id="KW-1185">Reference proteome</keyword>
<evidence type="ECO:0000313" key="10">
    <source>
        <dbReference type="Proteomes" id="UP000613160"/>
    </source>
</evidence>
<dbReference type="PANTHER" id="PTHR43531">
    <property type="entry name" value="PROTEIN ICFG"/>
    <property type="match status" value="1"/>
</dbReference>
<dbReference type="InterPro" id="IPR003660">
    <property type="entry name" value="HAMP_dom"/>
</dbReference>
<dbReference type="PANTHER" id="PTHR43531:SF11">
    <property type="entry name" value="METHYL-ACCEPTING CHEMOTAXIS PROTEIN 3"/>
    <property type="match status" value="1"/>
</dbReference>
<dbReference type="SUPFAM" id="SSF55785">
    <property type="entry name" value="PYP-like sensor domain (PAS domain)"/>
    <property type="match status" value="2"/>
</dbReference>
<dbReference type="InterPro" id="IPR000700">
    <property type="entry name" value="PAS-assoc_C"/>
</dbReference>
<reference evidence="9" key="1">
    <citation type="journal article" date="2014" name="Int. J. Syst. Evol. Microbiol.">
        <title>Complete genome sequence of Corynebacterium casei LMG S-19264T (=DSM 44701T), isolated from a smear-ripened cheese.</title>
        <authorList>
            <consortium name="US DOE Joint Genome Institute (JGI-PGF)"/>
            <person name="Walter F."/>
            <person name="Albersmeier A."/>
            <person name="Kalinowski J."/>
            <person name="Ruckert C."/>
        </authorList>
    </citation>
    <scope>NUCLEOTIDE SEQUENCE</scope>
    <source>
        <strain evidence="9">CGMCC 1.15493</strain>
    </source>
</reference>
<dbReference type="InterPro" id="IPR035965">
    <property type="entry name" value="PAS-like_dom_sf"/>
</dbReference>
<proteinExistence type="inferred from homology"/>
<dbReference type="PROSITE" id="PS50113">
    <property type="entry name" value="PAC"/>
    <property type="match status" value="2"/>
</dbReference>
<dbReference type="SMART" id="SM00086">
    <property type="entry name" value="PAC"/>
    <property type="match status" value="2"/>
</dbReference>
<comment type="subcellular location">
    <subcellularLocation>
        <location evidence="1">Membrane</location>
    </subcellularLocation>
</comment>
<dbReference type="InterPro" id="IPR051310">
    <property type="entry name" value="MCP_chemotaxis"/>
</dbReference>
<dbReference type="EMBL" id="BMJJ01000013">
    <property type="protein sequence ID" value="GGD37040.1"/>
    <property type="molecule type" value="Genomic_DNA"/>
</dbReference>
<dbReference type="GO" id="GO:0006935">
    <property type="term" value="P:chemotaxis"/>
    <property type="evidence" value="ECO:0007669"/>
    <property type="project" value="UniProtKB-KW"/>
</dbReference>
<evidence type="ECO:0000256" key="2">
    <source>
        <dbReference type="ARBA" id="ARBA00022500"/>
    </source>
</evidence>
<evidence type="ECO:0000313" key="9">
    <source>
        <dbReference type="EMBL" id="GGD37040.1"/>
    </source>
</evidence>
<accession>A0A917DFX7</accession>
<dbReference type="InterPro" id="IPR001610">
    <property type="entry name" value="PAC"/>
</dbReference>
<feature type="domain" description="PAC" evidence="7">
    <location>
        <begin position="203"/>
        <end position="255"/>
    </location>
</feature>
<protein>
    <submittedName>
        <fullName evidence="9">Methyl-accepting chemotaxis protein</fullName>
    </submittedName>
</protein>
<dbReference type="NCBIfam" id="TIGR00229">
    <property type="entry name" value="sensory_box"/>
    <property type="match status" value="2"/>
</dbReference>
<dbReference type="SMART" id="SM00091">
    <property type="entry name" value="PAS"/>
    <property type="match status" value="2"/>
</dbReference>
<organism evidence="9 10">
    <name type="scientific">Aureimonas glaciei</name>
    <dbReference type="NCBI Taxonomy" id="1776957"/>
    <lineage>
        <taxon>Bacteria</taxon>
        <taxon>Pseudomonadati</taxon>
        <taxon>Pseudomonadota</taxon>
        <taxon>Alphaproteobacteria</taxon>
        <taxon>Hyphomicrobiales</taxon>
        <taxon>Aurantimonadaceae</taxon>
        <taxon>Aureimonas</taxon>
    </lineage>
</organism>
<feature type="domain" description="Methyl-accepting transducer" evidence="5">
    <location>
        <begin position="301"/>
        <end position="530"/>
    </location>
</feature>
<dbReference type="FunFam" id="1.10.287.950:FF:000001">
    <property type="entry name" value="Methyl-accepting chemotaxis sensory transducer"/>
    <property type="match status" value="1"/>
</dbReference>
<dbReference type="Gene3D" id="1.10.287.950">
    <property type="entry name" value="Methyl-accepting chemotaxis protein"/>
    <property type="match status" value="1"/>
</dbReference>
<evidence type="ECO:0000256" key="4">
    <source>
        <dbReference type="PROSITE-ProRule" id="PRU00284"/>
    </source>
</evidence>
<dbReference type="InterPro" id="IPR013655">
    <property type="entry name" value="PAS_fold_3"/>
</dbReference>
<dbReference type="Pfam" id="PF08447">
    <property type="entry name" value="PAS_3"/>
    <property type="match status" value="2"/>
</dbReference>
<dbReference type="InterPro" id="IPR000014">
    <property type="entry name" value="PAS"/>
</dbReference>
<dbReference type="RefSeq" id="WP_188854690.1">
    <property type="nucleotide sequence ID" value="NZ_BMJJ01000013.1"/>
</dbReference>
<dbReference type="Proteomes" id="UP000613160">
    <property type="component" value="Unassembled WGS sequence"/>
</dbReference>
<dbReference type="GO" id="GO:0007165">
    <property type="term" value="P:signal transduction"/>
    <property type="evidence" value="ECO:0007669"/>
    <property type="project" value="UniProtKB-KW"/>
</dbReference>
<dbReference type="GO" id="GO:0004888">
    <property type="term" value="F:transmembrane signaling receptor activity"/>
    <property type="evidence" value="ECO:0007669"/>
    <property type="project" value="InterPro"/>
</dbReference>
<dbReference type="InterPro" id="IPR004089">
    <property type="entry name" value="MCPsignal_dom"/>
</dbReference>
<feature type="domain" description="PAC" evidence="7">
    <location>
        <begin position="81"/>
        <end position="133"/>
    </location>
</feature>
<feature type="domain" description="HAMP" evidence="8">
    <location>
        <begin position="244"/>
        <end position="296"/>
    </location>
</feature>
<name>A0A917DFX7_9HYPH</name>
<evidence type="ECO:0000256" key="1">
    <source>
        <dbReference type="ARBA" id="ARBA00004370"/>
    </source>
</evidence>
<dbReference type="PRINTS" id="PR00260">
    <property type="entry name" value="CHEMTRNSDUCR"/>
</dbReference>
<evidence type="ECO:0000256" key="3">
    <source>
        <dbReference type="ARBA" id="ARBA00029447"/>
    </source>
</evidence>
<comment type="caution">
    <text evidence="9">The sequence shown here is derived from an EMBL/GenBank/DDBJ whole genome shotgun (WGS) entry which is preliminary data.</text>
</comment>
<dbReference type="CDD" id="cd11386">
    <property type="entry name" value="MCP_signal"/>
    <property type="match status" value="1"/>
</dbReference>
<dbReference type="PROSITE" id="PS50885">
    <property type="entry name" value="HAMP"/>
    <property type="match status" value="1"/>
</dbReference>
<dbReference type="SMART" id="SM00283">
    <property type="entry name" value="MA"/>
    <property type="match status" value="1"/>
</dbReference>
<reference evidence="9" key="2">
    <citation type="submission" date="2020-09" db="EMBL/GenBank/DDBJ databases">
        <authorList>
            <person name="Sun Q."/>
            <person name="Zhou Y."/>
        </authorList>
    </citation>
    <scope>NUCLEOTIDE SEQUENCE</scope>
    <source>
        <strain evidence="9">CGMCC 1.15493</strain>
    </source>
</reference>
<dbReference type="GO" id="GO:0016020">
    <property type="term" value="C:membrane"/>
    <property type="evidence" value="ECO:0007669"/>
    <property type="project" value="UniProtKB-SubCell"/>
</dbReference>
<feature type="domain" description="PAS" evidence="6">
    <location>
        <begin position="22"/>
        <end position="61"/>
    </location>
</feature>
<evidence type="ECO:0000259" key="8">
    <source>
        <dbReference type="PROSITE" id="PS50885"/>
    </source>
</evidence>
<dbReference type="InterPro" id="IPR004090">
    <property type="entry name" value="Chemotax_Me-accpt_rcpt"/>
</dbReference>
<dbReference type="SUPFAM" id="SSF58104">
    <property type="entry name" value="Methyl-accepting chemotaxis protein (MCP) signaling domain"/>
    <property type="match status" value="1"/>
</dbReference>
<evidence type="ECO:0000259" key="7">
    <source>
        <dbReference type="PROSITE" id="PS50113"/>
    </source>
</evidence>
<dbReference type="PROSITE" id="PS50111">
    <property type="entry name" value="CHEMOTAXIS_TRANSDUC_2"/>
    <property type="match status" value="1"/>
</dbReference>
<evidence type="ECO:0000259" key="5">
    <source>
        <dbReference type="PROSITE" id="PS50111"/>
    </source>
</evidence>